<gene>
    <name evidence="2" type="ORF">I6L30_16790</name>
</gene>
<evidence type="ECO:0000313" key="2">
    <source>
        <dbReference type="EMBL" id="QXB46050.1"/>
    </source>
</evidence>
<reference evidence="2 3" key="1">
    <citation type="submission" date="2021-06" db="EMBL/GenBank/DDBJ databases">
        <title>FDA dAtabase for Regulatory Grade micrObial Sequences (FDA-ARGOS): Supporting development and validation of Infectious Disease Dx tests.</title>
        <authorList>
            <person name="Sproer C."/>
            <person name="Gronow S."/>
            <person name="Severitt S."/>
            <person name="Schroder I."/>
            <person name="Tallon L."/>
            <person name="Sadzewicz L."/>
            <person name="Zhao X."/>
            <person name="Boylan J."/>
            <person name="Ott S."/>
            <person name="Bowen H."/>
            <person name="Vavikolanu K."/>
            <person name="Mehta A."/>
            <person name="Aluvathingal J."/>
            <person name="Nadendla S."/>
            <person name="Lowell S."/>
            <person name="Myers T."/>
            <person name="Yan Y."/>
        </authorList>
    </citation>
    <scope>NUCLEOTIDE SEQUENCE [LARGE SCALE GENOMIC DNA]</scope>
    <source>
        <strain evidence="2 3">FDAARGOS 1400</strain>
    </source>
</reference>
<proteinExistence type="predicted"/>
<feature type="coiled-coil region" evidence="1">
    <location>
        <begin position="378"/>
        <end position="405"/>
    </location>
</feature>
<keyword evidence="1" id="KW-0175">Coiled coil</keyword>
<organism evidence="2 3">
    <name type="scientific">Acinetobacter seifertii</name>
    <dbReference type="NCBI Taxonomy" id="1530123"/>
    <lineage>
        <taxon>Bacteria</taxon>
        <taxon>Pseudomonadati</taxon>
        <taxon>Pseudomonadota</taxon>
        <taxon>Gammaproteobacteria</taxon>
        <taxon>Moraxellales</taxon>
        <taxon>Moraxellaceae</taxon>
        <taxon>Acinetobacter</taxon>
        <taxon>Acinetobacter calcoaceticus/baumannii complex</taxon>
    </lineage>
</organism>
<evidence type="ECO:0000313" key="3">
    <source>
        <dbReference type="Proteomes" id="UP000683517"/>
    </source>
</evidence>
<name>A0ABX8L2M1_9GAMM</name>
<dbReference type="RefSeq" id="WP_216984765.1">
    <property type="nucleotide sequence ID" value="NZ_CP077365.1"/>
</dbReference>
<dbReference type="EMBL" id="CP077365">
    <property type="protein sequence ID" value="QXB46050.1"/>
    <property type="molecule type" value="Genomic_DNA"/>
</dbReference>
<feature type="coiled-coil region" evidence="1">
    <location>
        <begin position="583"/>
        <end position="618"/>
    </location>
</feature>
<evidence type="ECO:0000256" key="1">
    <source>
        <dbReference type="SAM" id="Coils"/>
    </source>
</evidence>
<accession>A0ABX8L2M1</accession>
<sequence>MAATNLGSLSIDLVVNIGNFIEPINQAERKAKSASETIGQSFKTIGSTMKSVSDFMNNQIVAGLTSTVTRVIDTGSEIKKLAQLTNTSTSSFQYYAKGAETVGISMDKFANQLNGMQQNIGNFQQTGGGPLADFFKNIAPQVGVTISQFQKLSGPDALQLYYDSLVKANVSQESMRFYMEALISDSTALIPLLENGGAGFKKWGDTAQKAGIIMDDGMIKKLSQAKENLQIMDLQWQGVQATMVNGIMPVFIAVTSHMDTITAAAVGLGAALSVKLAVQAAMVAKEFAMWAIEGVRTVATFASVTAASLETTTAMGVLRGAMAFLGGPVGLGLLAVQALAAGAAFLFMKNSNDEAAKSLNEQGVSIAEIIKKYQELDTASQRTQMRAEKKSLEELNEEYEKSKGTLISMTIAIGRLDGSTTEASRTANKLAMEFSKGELTTSQFASEINKLSGVSEKSKARIDEQAAASIKVGQEFTKQKEVINSLLKSTDEATKKQGNLNKEFYAAELASNRAKVGYEQYQKTFNTEYKDVKGQQALFDKYGKKFSSEQMEKVYEWGKRYNYDSAQMATPTAQKDLKASLDLLNLNKELKSHQEDKLKLEQRSTEEAKKQAELAKKQAMASAVMDPATKNMLSVYQAFMNTGVLNEKQAKYFTAEVGRENDFRSSKMFGSHKDHNNGFTNVGIFSWQKDRATDLMSFLSKKGLLDSSGNIKPTQEALNAQAKYAIINEIFTNKRFTKSKKALMKNADYKELESTVGNNFIGWDYDGNNINARPHHKKRDNYYNKINLLLGKNGDESYALEALKNVQNSDDEQYQASLTQAANEKALKRKYYTEPERILADSEDDKAEIIKTFPEGPERTRLLALRQKEYDKAMESYIAAEDEKIRIQNQAIQGTKDRIDQINQSTTETWARTTLTPDEMKKWNLQNEFEGKQTSLWDGYQNINESINSNENLSETDKYQMLEDAHQAYVDAKFAMDVEYDTKSRELQNSLNVENLNNYATMFGDMAGLAKAFGGEQSNTYRTLFAMQKGFSLASVILSSSEAIGKAWASAAFPYNIPAVAMAVAQTGVLKAAVSAVTPQGFATGGQIRGLGNGLSDSIPIWASNEEFMIKQSSAKKIGLDNLNYMNQTGELPQTESSQIIVPQLAELPPTGSAINAPVSVNVTVNSDGSSQVDSSGQYKLVGEVLGNTIRQVLLQELRQGRILYNAIRG</sequence>
<keyword evidence="3" id="KW-1185">Reference proteome</keyword>
<evidence type="ECO:0008006" key="4">
    <source>
        <dbReference type="Google" id="ProtNLM"/>
    </source>
</evidence>
<dbReference type="Proteomes" id="UP000683517">
    <property type="component" value="Chromosome"/>
</dbReference>
<protein>
    <recommendedName>
        <fullName evidence="4">Phage tail tape measure protein</fullName>
    </recommendedName>
</protein>